<dbReference type="RefSeq" id="WP_390323505.1">
    <property type="nucleotide sequence ID" value="NZ_JBHRTP010000040.1"/>
</dbReference>
<protein>
    <submittedName>
        <fullName evidence="2">Nuclear transport factor 2 family protein</fullName>
    </submittedName>
</protein>
<evidence type="ECO:0000313" key="3">
    <source>
        <dbReference type="Proteomes" id="UP001595530"/>
    </source>
</evidence>
<accession>A0ABV7F473</accession>
<organism evidence="2 3">
    <name type="scientific">Undibacterium arcticum</name>
    <dbReference type="NCBI Taxonomy" id="1762892"/>
    <lineage>
        <taxon>Bacteria</taxon>
        <taxon>Pseudomonadati</taxon>
        <taxon>Pseudomonadota</taxon>
        <taxon>Betaproteobacteria</taxon>
        <taxon>Burkholderiales</taxon>
        <taxon>Oxalobacteraceae</taxon>
        <taxon>Undibacterium</taxon>
    </lineage>
</organism>
<proteinExistence type="predicted"/>
<feature type="domain" description="SnoaL-like" evidence="1">
    <location>
        <begin position="11"/>
        <end position="103"/>
    </location>
</feature>
<dbReference type="Proteomes" id="UP001595530">
    <property type="component" value="Unassembled WGS sequence"/>
</dbReference>
<dbReference type="EMBL" id="JBHRTP010000040">
    <property type="protein sequence ID" value="MFC3108974.1"/>
    <property type="molecule type" value="Genomic_DNA"/>
</dbReference>
<comment type="caution">
    <text evidence="2">The sequence shown here is derived from an EMBL/GenBank/DDBJ whole genome shotgun (WGS) entry which is preliminary data.</text>
</comment>
<reference evidence="3" key="1">
    <citation type="journal article" date="2019" name="Int. J. Syst. Evol. Microbiol.">
        <title>The Global Catalogue of Microorganisms (GCM) 10K type strain sequencing project: providing services to taxonomists for standard genome sequencing and annotation.</title>
        <authorList>
            <consortium name="The Broad Institute Genomics Platform"/>
            <consortium name="The Broad Institute Genome Sequencing Center for Infectious Disease"/>
            <person name="Wu L."/>
            <person name="Ma J."/>
        </authorList>
    </citation>
    <scope>NUCLEOTIDE SEQUENCE [LARGE SCALE GENOMIC DNA]</scope>
    <source>
        <strain evidence="3">KCTC 42986</strain>
    </source>
</reference>
<dbReference type="InterPro" id="IPR037401">
    <property type="entry name" value="SnoaL-like"/>
</dbReference>
<gene>
    <name evidence="2" type="ORF">ACFOFO_13570</name>
</gene>
<keyword evidence="3" id="KW-1185">Reference proteome</keyword>
<sequence>MARTTLPDPISRFVDAVNRGDTKSFLAFFPQDGVLDDSGRRFVGHDAIHGWSDREFIGANGKMTVKAVAQKTNGVRVTADWISNVYTGRALFMFVLDGNHIRELRITGE</sequence>
<name>A0ABV7F473_9BURK</name>
<evidence type="ECO:0000259" key="1">
    <source>
        <dbReference type="Pfam" id="PF12680"/>
    </source>
</evidence>
<evidence type="ECO:0000313" key="2">
    <source>
        <dbReference type="EMBL" id="MFC3108974.1"/>
    </source>
</evidence>
<dbReference type="InterPro" id="IPR032710">
    <property type="entry name" value="NTF2-like_dom_sf"/>
</dbReference>
<dbReference type="Gene3D" id="3.10.450.50">
    <property type="match status" value="1"/>
</dbReference>
<dbReference type="SUPFAM" id="SSF54427">
    <property type="entry name" value="NTF2-like"/>
    <property type="match status" value="1"/>
</dbReference>
<dbReference type="Pfam" id="PF12680">
    <property type="entry name" value="SnoaL_2"/>
    <property type="match status" value="1"/>
</dbReference>